<accession>A0A918YWC8</accession>
<dbReference type="InterPro" id="IPR001543">
    <property type="entry name" value="FliN-like_C"/>
</dbReference>
<comment type="similarity">
    <text evidence="1">Belongs to the FliN/MopA/SpaO family.</text>
</comment>
<dbReference type="InterPro" id="IPR013385">
    <property type="entry name" value="T3SS_SpaO/YscQ/SpaO"/>
</dbReference>
<evidence type="ECO:0000313" key="3">
    <source>
        <dbReference type="EMBL" id="GHE26401.1"/>
    </source>
</evidence>
<dbReference type="SUPFAM" id="SSF101801">
    <property type="entry name" value="Surface presentation of antigens (SPOA)"/>
    <property type="match status" value="1"/>
</dbReference>
<dbReference type="OrthoDB" id="182173at2"/>
<dbReference type="PANTHER" id="PTHR30034">
    <property type="entry name" value="FLAGELLAR MOTOR SWITCH PROTEIN FLIM"/>
    <property type="match status" value="1"/>
</dbReference>
<evidence type="ECO:0000256" key="1">
    <source>
        <dbReference type="ARBA" id="ARBA00009226"/>
    </source>
</evidence>
<dbReference type="InterPro" id="IPR036429">
    <property type="entry name" value="SpoA-like_sf"/>
</dbReference>
<keyword evidence="4" id="KW-1185">Reference proteome</keyword>
<organism evidence="3 4">
    <name type="scientific">Vulcaniibacterium thermophilum</name>
    <dbReference type="NCBI Taxonomy" id="1169913"/>
    <lineage>
        <taxon>Bacteria</taxon>
        <taxon>Pseudomonadati</taxon>
        <taxon>Pseudomonadota</taxon>
        <taxon>Gammaproteobacteria</taxon>
        <taxon>Lysobacterales</taxon>
        <taxon>Lysobacteraceae</taxon>
        <taxon>Vulcaniibacterium</taxon>
    </lineage>
</organism>
<dbReference type="PANTHER" id="PTHR30034:SF6">
    <property type="entry name" value="YOP PROTEINS TRANSLOCATION PROTEIN Q"/>
    <property type="match status" value="1"/>
</dbReference>
<name>A0A918YWC8_9GAMM</name>
<dbReference type="Pfam" id="PF01052">
    <property type="entry name" value="FliMN_C"/>
    <property type="match status" value="1"/>
</dbReference>
<dbReference type="AlphaFoldDB" id="A0A918YWC8"/>
<dbReference type="GO" id="GO:0030254">
    <property type="term" value="P:protein secretion by the type III secretion system"/>
    <property type="evidence" value="ECO:0007669"/>
    <property type="project" value="InterPro"/>
</dbReference>
<dbReference type="GO" id="GO:0071978">
    <property type="term" value="P:bacterial-type flagellum-dependent swarming motility"/>
    <property type="evidence" value="ECO:0007669"/>
    <property type="project" value="TreeGrafter"/>
</dbReference>
<dbReference type="NCBIfam" id="TIGR02551">
    <property type="entry name" value="SpaO_YscQ"/>
    <property type="match status" value="1"/>
</dbReference>
<feature type="domain" description="Flagellar motor switch protein FliN-like C-terminal" evidence="2">
    <location>
        <begin position="276"/>
        <end position="344"/>
    </location>
</feature>
<dbReference type="GO" id="GO:0050918">
    <property type="term" value="P:positive chemotaxis"/>
    <property type="evidence" value="ECO:0007669"/>
    <property type="project" value="TreeGrafter"/>
</dbReference>
<evidence type="ECO:0000313" key="4">
    <source>
        <dbReference type="Proteomes" id="UP000636453"/>
    </source>
</evidence>
<protein>
    <recommendedName>
        <fullName evidence="2">Flagellar motor switch protein FliN-like C-terminal domain-containing protein</fullName>
    </recommendedName>
</protein>
<dbReference type="RefSeq" id="WP_146472708.1">
    <property type="nucleotide sequence ID" value="NZ_BNCF01000001.1"/>
</dbReference>
<dbReference type="InterPro" id="IPR001172">
    <property type="entry name" value="FliN_T3SS_HrcQb"/>
</dbReference>
<dbReference type="GO" id="GO:0003774">
    <property type="term" value="F:cytoskeletal motor activity"/>
    <property type="evidence" value="ECO:0007669"/>
    <property type="project" value="InterPro"/>
</dbReference>
<comment type="caution">
    <text evidence="3">The sequence shown here is derived from an EMBL/GenBank/DDBJ whole genome shotgun (WGS) entry which is preliminary data.</text>
</comment>
<gene>
    <name evidence="3" type="ORF">GCM10007167_04520</name>
</gene>
<reference evidence="3" key="2">
    <citation type="submission" date="2020-09" db="EMBL/GenBank/DDBJ databases">
        <authorList>
            <person name="Sun Q."/>
            <person name="Kim S."/>
        </authorList>
    </citation>
    <scope>NUCLEOTIDE SEQUENCE</scope>
    <source>
        <strain evidence="3">KCTC 32020</strain>
    </source>
</reference>
<dbReference type="PRINTS" id="PR00956">
    <property type="entry name" value="FLGMOTORFLIN"/>
</dbReference>
<sequence length="346" mass="36633">MADATRESLAHAPLATPLRERLPRLSHAHAEALRLLFGAPLRWPLRDGALRLRPGVRAEHAIALDADGDRLALAFAPGTPCAELHNGLRWSDHVGRARVLAWALAYEPALVRLSEALGAALLPLADEDLAQAAAAEAAAEREALWLRFEVDGGAALSGALRVPLAWAPRLAERAERVAAENAPWSALPLPARVALPGPALDASQWRALRPGDVLVIGPHARLQRAELRMHGRLWPLARDAAGWRVDGAGQPFFPSQEIPVSSDVAPTAPSAETASVPDVPVRIEFEVGSLELTLDALGALQPGYVFALPAPAEGANVVLRANGKVAGRGELVAVGDTLGVRLLSWS</sequence>
<dbReference type="Gene3D" id="2.30.330.10">
    <property type="entry name" value="SpoA-like"/>
    <property type="match status" value="1"/>
</dbReference>
<dbReference type="GO" id="GO:0009425">
    <property type="term" value="C:bacterial-type flagellum basal body"/>
    <property type="evidence" value="ECO:0007669"/>
    <property type="project" value="InterPro"/>
</dbReference>
<dbReference type="Proteomes" id="UP000636453">
    <property type="component" value="Unassembled WGS sequence"/>
</dbReference>
<evidence type="ECO:0000259" key="2">
    <source>
        <dbReference type="Pfam" id="PF01052"/>
    </source>
</evidence>
<reference evidence="3" key="1">
    <citation type="journal article" date="2014" name="Int. J. Syst. Evol. Microbiol.">
        <title>Complete genome sequence of Corynebacterium casei LMG S-19264T (=DSM 44701T), isolated from a smear-ripened cheese.</title>
        <authorList>
            <consortium name="US DOE Joint Genome Institute (JGI-PGF)"/>
            <person name="Walter F."/>
            <person name="Albersmeier A."/>
            <person name="Kalinowski J."/>
            <person name="Ruckert C."/>
        </authorList>
    </citation>
    <scope>NUCLEOTIDE SEQUENCE</scope>
    <source>
        <strain evidence="3">KCTC 32020</strain>
    </source>
</reference>
<dbReference type="EMBL" id="BNCF01000001">
    <property type="protein sequence ID" value="GHE26401.1"/>
    <property type="molecule type" value="Genomic_DNA"/>
</dbReference>
<proteinExistence type="inferred from homology"/>